<dbReference type="Proteomes" id="UP000886595">
    <property type="component" value="Unassembled WGS sequence"/>
</dbReference>
<feature type="non-terminal residue" evidence="1">
    <location>
        <position position="1"/>
    </location>
</feature>
<organism evidence="1 2">
    <name type="scientific">Brassica carinata</name>
    <name type="common">Ethiopian mustard</name>
    <name type="synonym">Abyssinian cabbage</name>
    <dbReference type="NCBI Taxonomy" id="52824"/>
    <lineage>
        <taxon>Eukaryota</taxon>
        <taxon>Viridiplantae</taxon>
        <taxon>Streptophyta</taxon>
        <taxon>Embryophyta</taxon>
        <taxon>Tracheophyta</taxon>
        <taxon>Spermatophyta</taxon>
        <taxon>Magnoliopsida</taxon>
        <taxon>eudicotyledons</taxon>
        <taxon>Gunneridae</taxon>
        <taxon>Pentapetalae</taxon>
        <taxon>rosids</taxon>
        <taxon>malvids</taxon>
        <taxon>Brassicales</taxon>
        <taxon>Brassicaceae</taxon>
        <taxon>Brassiceae</taxon>
        <taxon>Brassica</taxon>
    </lineage>
</organism>
<dbReference type="InterPro" id="IPR039638">
    <property type="entry name" value="MED33A/B"/>
</dbReference>
<evidence type="ECO:0000313" key="2">
    <source>
        <dbReference type="Proteomes" id="UP000886595"/>
    </source>
</evidence>
<evidence type="ECO:0000313" key="1">
    <source>
        <dbReference type="EMBL" id="KAG2290659.1"/>
    </source>
</evidence>
<dbReference type="EMBL" id="JAAMPC010000010">
    <property type="protein sequence ID" value="KAG2290659.1"/>
    <property type="molecule type" value="Genomic_DNA"/>
</dbReference>
<dbReference type="GO" id="GO:2000762">
    <property type="term" value="P:regulation of phenylpropanoid metabolic process"/>
    <property type="evidence" value="ECO:0007669"/>
    <property type="project" value="InterPro"/>
</dbReference>
<dbReference type="OrthoDB" id="1703684at2759"/>
<dbReference type="PANTHER" id="PTHR33739:SF7">
    <property type="entry name" value="MEDIATOR OF RNA POLYMERASE II TRANSCRIPTION SUBUNIT 33B"/>
    <property type="match status" value="1"/>
</dbReference>
<protein>
    <submittedName>
        <fullName evidence="1">Uncharacterized protein</fullName>
    </submittedName>
</protein>
<name>A0A8X7RKF7_BRACI</name>
<dbReference type="PANTHER" id="PTHR33739">
    <property type="entry name" value="OS07G0681500 PROTEIN"/>
    <property type="match status" value="1"/>
</dbReference>
<dbReference type="AlphaFoldDB" id="A0A8X7RKF7"/>
<proteinExistence type="predicted"/>
<gene>
    <name evidence="1" type="ORF">Bca52824_050263</name>
</gene>
<reference evidence="1 2" key="1">
    <citation type="submission" date="2020-02" db="EMBL/GenBank/DDBJ databases">
        <authorList>
            <person name="Ma Q."/>
            <person name="Huang Y."/>
            <person name="Song X."/>
            <person name="Pei D."/>
        </authorList>
    </citation>
    <scope>NUCLEOTIDE SEQUENCE [LARGE SCALE GENOMIC DNA]</scope>
    <source>
        <strain evidence="1">Sxm20200214</strain>
        <tissue evidence="1">Leaf</tissue>
    </source>
</reference>
<accession>A0A8X7RKF7</accession>
<comment type="caution">
    <text evidence="1">The sequence shown here is derived from an EMBL/GenBank/DDBJ whole genome shotgun (WGS) entry which is preliminary data.</text>
</comment>
<sequence length="540" mass="59349">VVPNRKHHPAAYRLYLELVKRHAFSLLPQIRGSGYHRTMNSIDDILHLSEIFGLPNQEPGCILLAFVFSIVWQLVDASLDDEGLLELTSNKSSNWPHDMEIDGLLKRNDNHGLLEKANTEMAITLIQFLLQNEVTSRILHLASQNMPTHWEDFSQRFSVLTTKSLVVRNSKHINPEALTYLASHTSKFLERESKTIPRGEFHALLSSGSILALTSQHHGTSGSALWLPIDLFFEDIMDGTQAAAASAVENLTGLVKALQAVNSTTWHDAFLALWLAALRLVQRLVTSPSGSGSLYLQKSVGHICISLAGLVNGEPIKCLKRDRKDSEVATTGSEDEKIAAASILCGASLFRGWSIQEHVIIFIVTLLSPQAPANISGSYSHLINCAPFLNVLLVGISPVDCVQIFSLHGVVAGALMPICEAFGSGIPNITWILPTGEVISSHAVFSTAFILLLRLWRFDHPPLDYVLGDVRGGPSIKPRISFASEKLPFRMFWKVPKGPHGTSKIFKSRRYLCGSHLHGFIPRTETVVSAASGMHGFDSI</sequence>
<dbReference type="GO" id="GO:0016592">
    <property type="term" value="C:mediator complex"/>
    <property type="evidence" value="ECO:0007669"/>
    <property type="project" value="InterPro"/>
</dbReference>
<keyword evidence="2" id="KW-1185">Reference proteome</keyword>